<organism evidence="3 4">
    <name type="scientific">Dactylonectria macrodidyma</name>
    <dbReference type="NCBI Taxonomy" id="307937"/>
    <lineage>
        <taxon>Eukaryota</taxon>
        <taxon>Fungi</taxon>
        <taxon>Dikarya</taxon>
        <taxon>Ascomycota</taxon>
        <taxon>Pezizomycotina</taxon>
        <taxon>Sordariomycetes</taxon>
        <taxon>Hypocreomycetidae</taxon>
        <taxon>Hypocreales</taxon>
        <taxon>Nectriaceae</taxon>
        <taxon>Dactylonectria</taxon>
    </lineage>
</organism>
<dbReference type="Gene3D" id="3.40.50.300">
    <property type="entry name" value="P-loop containing nucleotide triphosphate hydrolases"/>
    <property type="match status" value="1"/>
</dbReference>
<dbReference type="AlphaFoldDB" id="A0A9P9J289"/>
<dbReference type="InterPro" id="IPR020849">
    <property type="entry name" value="Small_GTPase_Ras-type"/>
</dbReference>
<dbReference type="EMBL" id="JAGMUV010000008">
    <property type="protein sequence ID" value="KAH7146177.1"/>
    <property type="molecule type" value="Genomic_DNA"/>
</dbReference>
<dbReference type="PROSITE" id="PS51420">
    <property type="entry name" value="RHO"/>
    <property type="match status" value="1"/>
</dbReference>
<dbReference type="GO" id="GO:0007165">
    <property type="term" value="P:signal transduction"/>
    <property type="evidence" value="ECO:0007669"/>
    <property type="project" value="InterPro"/>
</dbReference>
<dbReference type="InterPro" id="IPR027417">
    <property type="entry name" value="P-loop_NTPase"/>
</dbReference>
<evidence type="ECO:0000256" key="2">
    <source>
        <dbReference type="ARBA" id="ARBA00023134"/>
    </source>
</evidence>
<comment type="caution">
    <text evidence="3">The sequence shown here is derived from an EMBL/GenBank/DDBJ whole genome shotgun (WGS) entry which is preliminary data.</text>
</comment>
<keyword evidence="1" id="KW-0547">Nucleotide-binding</keyword>
<proteinExistence type="predicted"/>
<dbReference type="GO" id="GO:0003924">
    <property type="term" value="F:GTPase activity"/>
    <property type="evidence" value="ECO:0007669"/>
    <property type="project" value="InterPro"/>
</dbReference>
<name>A0A9P9J289_9HYPO</name>
<keyword evidence="2" id="KW-0342">GTP-binding</keyword>
<dbReference type="SMART" id="SM00173">
    <property type="entry name" value="RAS"/>
    <property type="match status" value="1"/>
</dbReference>
<sequence length="259" mass="29045">MILRASKSQNLLRKRRPKCLTITLLGDSGVGKSCIALQACCSQFVKSYDPTIEESFTHTIVVDDQRHDLELLDGSGIREYYTLQDERVRRADGYLIVYSITSRSSFDYMTALHAQVRSVRECHIPVGLDKEAAEHWKTGPIMLVGTKNDLESDRKVSNHEGHVLARRLGCQFAEITAKDHDQVSTVLSDTVRMVVNFRLKVSLGNFASETEQHYSSKAAHTGGCRNWARKHMNVFSFLKRPPRTAKTSAASIDSKPSSS</sequence>
<dbReference type="GO" id="GO:0005525">
    <property type="term" value="F:GTP binding"/>
    <property type="evidence" value="ECO:0007669"/>
    <property type="project" value="UniProtKB-KW"/>
</dbReference>
<dbReference type="InterPro" id="IPR001806">
    <property type="entry name" value="Small_GTPase"/>
</dbReference>
<dbReference type="OrthoDB" id="5073342at2759"/>
<dbReference type="NCBIfam" id="TIGR00231">
    <property type="entry name" value="small_GTP"/>
    <property type="match status" value="1"/>
</dbReference>
<dbReference type="SMART" id="SM00175">
    <property type="entry name" value="RAB"/>
    <property type="match status" value="1"/>
</dbReference>
<dbReference type="SMART" id="SM00174">
    <property type="entry name" value="RHO"/>
    <property type="match status" value="1"/>
</dbReference>
<reference evidence="3" key="1">
    <citation type="journal article" date="2021" name="Nat. Commun.">
        <title>Genetic determinants of endophytism in the Arabidopsis root mycobiome.</title>
        <authorList>
            <person name="Mesny F."/>
            <person name="Miyauchi S."/>
            <person name="Thiergart T."/>
            <person name="Pickel B."/>
            <person name="Atanasova L."/>
            <person name="Karlsson M."/>
            <person name="Huettel B."/>
            <person name="Barry K.W."/>
            <person name="Haridas S."/>
            <person name="Chen C."/>
            <person name="Bauer D."/>
            <person name="Andreopoulos W."/>
            <person name="Pangilinan J."/>
            <person name="LaButti K."/>
            <person name="Riley R."/>
            <person name="Lipzen A."/>
            <person name="Clum A."/>
            <person name="Drula E."/>
            <person name="Henrissat B."/>
            <person name="Kohler A."/>
            <person name="Grigoriev I.V."/>
            <person name="Martin F.M."/>
            <person name="Hacquard S."/>
        </authorList>
    </citation>
    <scope>NUCLEOTIDE SEQUENCE</scope>
    <source>
        <strain evidence="3">MPI-CAGE-AT-0147</strain>
    </source>
</reference>
<dbReference type="GO" id="GO:0016020">
    <property type="term" value="C:membrane"/>
    <property type="evidence" value="ECO:0007669"/>
    <property type="project" value="InterPro"/>
</dbReference>
<protein>
    <submittedName>
        <fullName evidence="3">Ras family-domain-containing protein</fullName>
    </submittedName>
</protein>
<gene>
    <name evidence="3" type="ORF">EDB81DRAFT_485508</name>
</gene>
<keyword evidence="4" id="KW-1185">Reference proteome</keyword>
<dbReference type="PRINTS" id="PR00449">
    <property type="entry name" value="RASTRNSFRMNG"/>
</dbReference>
<dbReference type="PROSITE" id="PS51419">
    <property type="entry name" value="RAB"/>
    <property type="match status" value="1"/>
</dbReference>
<dbReference type="PANTHER" id="PTHR24070">
    <property type="entry name" value="RAS, DI-RAS, AND RHEB FAMILY MEMBERS OF SMALL GTPASE SUPERFAMILY"/>
    <property type="match status" value="1"/>
</dbReference>
<evidence type="ECO:0000313" key="4">
    <source>
        <dbReference type="Proteomes" id="UP000738349"/>
    </source>
</evidence>
<evidence type="ECO:0000313" key="3">
    <source>
        <dbReference type="EMBL" id="KAH7146177.1"/>
    </source>
</evidence>
<evidence type="ECO:0000256" key="1">
    <source>
        <dbReference type="ARBA" id="ARBA00022741"/>
    </source>
</evidence>
<dbReference type="SUPFAM" id="SSF52540">
    <property type="entry name" value="P-loop containing nucleoside triphosphate hydrolases"/>
    <property type="match status" value="1"/>
</dbReference>
<accession>A0A9P9J289</accession>
<dbReference type="Proteomes" id="UP000738349">
    <property type="component" value="Unassembled WGS sequence"/>
</dbReference>
<dbReference type="InterPro" id="IPR005225">
    <property type="entry name" value="Small_GTP-bd"/>
</dbReference>
<dbReference type="Pfam" id="PF00071">
    <property type="entry name" value="Ras"/>
    <property type="match status" value="1"/>
</dbReference>
<dbReference type="PROSITE" id="PS51421">
    <property type="entry name" value="RAS"/>
    <property type="match status" value="1"/>
</dbReference>